<keyword evidence="2" id="KW-1185">Reference proteome</keyword>
<dbReference type="SUPFAM" id="SSF53807">
    <property type="entry name" value="Helical backbone' metal receptor"/>
    <property type="match status" value="1"/>
</dbReference>
<accession>A0A179D2Y6</accession>
<evidence type="ECO:0000313" key="1">
    <source>
        <dbReference type="EMBL" id="OAQ20079.1"/>
    </source>
</evidence>
<dbReference type="EMBL" id="LWLG01000016">
    <property type="protein sequence ID" value="OAQ20079.1"/>
    <property type="molecule type" value="Genomic_DNA"/>
</dbReference>
<dbReference type="STRING" id="999894.TDIS_1804"/>
<comment type="caution">
    <text evidence="1">The sequence shown here is derived from an EMBL/GenBank/DDBJ whole genome shotgun (WGS) entry which is preliminary data.</text>
</comment>
<dbReference type="InterPro" id="IPR050492">
    <property type="entry name" value="Bact_metal-bind_prot9"/>
</dbReference>
<dbReference type="Pfam" id="PF01297">
    <property type="entry name" value="ZnuA"/>
    <property type="match status" value="1"/>
</dbReference>
<gene>
    <name evidence="1" type="ORF">TDIS_1804</name>
</gene>
<name>A0A179D2Y6_9BACT</name>
<dbReference type="Proteomes" id="UP000078390">
    <property type="component" value="Unassembled WGS sequence"/>
</dbReference>
<dbReference type="GO" id="GO:0030001">
    <property type="term" value="P:metal ion transport"/>
    <property type="evidence" value="ECO:0007669"/>
    <property type="project" value="InterPro"/>
</dbReference>
<dbReference type="GO" id="GO:0046872">
    <property type="term" value="F:metal ion binding"/>
    <property type="evidence" value="ECO:0007669"/>
    <property type="project" value="InterPro"/>
</dbReference>
<proteinExistence type="predicted"/>
<dbReference type="PANTHER" id="PTHR42953">
    <property type="entry name" value="HIGH-AFFINITY ZINC UPTAKE SYSTEM PROTEIN ZNUA-RELATED"/>
    <property type="match status" value="1"/>
</dbReference>
<dbReference type="RefSeq" id="WP_068671487.1">
    <property type="nucleotide sequence ID" value="NZ_LWLG01000016.1"/>
</dbReference>
<reference evidence="1 2" key="1">
    <citation type="submission" date="2016-04" db="EMBL/GenBank/DDBJ databases">
        <title>Genome analysis of Thermosulfurimonas dismutans, the first thermophilic sulfur-disproportionating bacterium of the phylum Thermodesulfobacteria.</title>
        <authorList>
            <person name="Mardanov A.V."/>
            <person name="Beletsky A.V."/>
            <person name="Kadnikov V.V."/>
            <person name="Slobodkin A.I."/>
            <person name="Ravin N.V."/>
        </authorList>
    </citation>
    <scope>NUCLEOTIDE SEQUENCE [LARGE SCALE GENOMIC DNA]</scope>
    <source>
        <strain evidence="1 2">S95</strain>
    </source>
</reference>
<protein>
    <submittedName>
        <fullName evidence="1">Zinc ABC transporter, periplasmic-binding protein ZnuA</fullName>
    </submittedName>
</protein>
<dbReference type="Gene3D" id="3.40.50.1980">
    <property type="entry name" value="Nitrogenase molybdenum iron protein domain"/>
    <property type="match status" value="2"/>
</dbReference>
<dbReference type="InterPro" id="IPR006127">
    <property type="entry name" value="ZnuA-like"/>
</dbReference>
<evidence type="ECO:0000313" key="2">
    <source>
        <dbReference type="Proteomes" id="UP000078390"/>
    </source>
</evidence>
<dbReference type="PANTHER" id="PTHR42953:SF2">
    <property type="entry name" value="ADHESION PROTEIN"/>
    <property type="match status" value="1"/>
</dbReference>
<sequence>MKWKTIILGLSLLLLLAPFGWAKKLFVVTSVPDLADIARQIGKERVEVVSLTTGVENLHHVPLKPSFLVTLRKADVLIVLGLEAEHAWLPALIEASRNKKIRYGAPGYVDASKYIIPIEIPEAIDPALGHVHPKGNPHYNLDPKAGPKMAKAIAEGLSLNDPTNAAYYQANLSAYLEFLREKWHEWKEKGEKLRGLRFISYHKTFGYFARRFGMIEVGTIQLATGVEPTPTHLKELLEKARRNGCEVVIREVYYPEKTPRRVARALGVPLVSLPVMVGGVPEVKTWPELIDYLIEGLSEIRDE</sequence>
<organism evidence="1 2">
    <name type="scientific">Thermosulfurimonas dismutans</name>
    <dbReference type="NCBI Taxonomy" id="999894"/>
    <lineage>
        <taxon>Bacteria</taxon>
        <taxon>Pseudomonadati</taxon>
        <taxon>Thermodesulfobacteriota</taxon>
        <taxon>Thermodesulfobacteria</taxon>
        <taxon>Thermodesulfobacteriales</taxon>
        <taxon>Thermodesulfobacteriaceae</taxon>
        <taxon>Thermosulfurimonas</taxon>
    </lineage>
</organism>
<dbReference type="AlphaFoldDB" id="A0A179D2Y6"/>
<dbReference type="OrthoDB" id="9793396at2"/>